<evidence type="ECO:0000313" key="2">
    <source>
        <dbReference type="EMBL" id="TQV81881.1"/>
    </source>
</evidence>
<dbReference type="OrthoDB" id="1188513at2"/>
<gene>
    <name evidence="2" type="ORF">FKG95_06480</name>
</gene>
<proteinExistence type="predicted"/>
<feature type="signal peptide" evidence="1">
    <location>
        <begin position="1"/>
        <end position="26"/>
    </location>
</feature>
<evidence type="ECO:0000256" key="1">
    <source>
        <dbReference type="SAM" id="SignalP"/>
    </source>
</evidence>
<keyword evidence="3" id="KW-1185">Reference proteome</keyword>
<feature type="chain" id="PRO_5021740933" description="Porin" evidence="1">
    <location>
        <begin position="27"/>
        <end position="412"/>
    </location>
</feature>
<dbReference type="EMBL" id="VHSH01000002">
    <property type="protein sequence ID" value="TQV81881.1"/>
    <property type="molecule type" value="Genomic_DNA"/>
</dbReference>
<evidence type="ECO:0008006" key="4">
    <source>
        <dbReference type="Google" id="ProtNLM"/>
    </source>
</evidence>
<dbReference type="AlphaFoldDB" id="A0A545TXI1"/>
<organism evidence="2 3">
    <name type="scientific">Denitrobaculum tricleocarpae</name>
    <dbReference type="NCBI Taxonomy" id="2591009"/>
    <lineage>
        <taxon>Bacteria</taxon>
        <taxon>Pseudomonadati</taxon>
        <taxon>Pseudomonadota</taxon>
        <taxon>Alphaproteobacteria</taxon>
        <taxon>Rhodospirillales</taxon>
        <taxon>Rhodospirillaceae</taxon>
        <taxon>Denitrobaculum</taxon>
    </lineage>
</organism>
<name>A0A545TXI1_9PROT</name>
<protein>
    <recommendedName>
        <fullName evidence="4">Porin</fullName>
    </recommendedName>
</protein>
<keyword evidence="1" id="KW-0732">Signal</keyword>
<sequence length="412" mass="46364">MRTMRASAKAGALALAMLGAMLSSRAAVQAGEWDFSGSIAGELRVFPNAPAFDEQDDTRFSPSVAVEPEVVFEWNGGDDRITFVPFGRLDAHDDNRSHVDLRELNWLHVADDWDSVVGVDKVFWGVTESRHLVDIINQDDAVEDVDGEDKLGQPMINLNLFRDWGTVSGFVLPGFRERPFRSNDARLRGALPVDDDNASYESSAEEYHVDFALRWAHTFDDLDVGIAHFHGTSREPRLLPRVNDDGRVVLVPRYDQIDQTSLDAQLTKDAWLWKLEAITRSGQGDRFFATVAGFEYTIFGILDSNADLGLLAEYLYDGRDEDDAPAVITDDDLFLGARATLNDEQDTTFLIGGIIDREDQSTSFSIEAERRLGEFWKMELEGRIFVNVDEDDLILNGIRDDDVITLRLTRFF</sequence>
<dbReference type="Proteomes" id="UP000315252">
    <property type="component" value="Unassembled WGS sequence"/>
</dbReference>
<evidence type="ECO:0000313" key="3">
    <source>
        <dbReference type="Proteomes" id="UP000315252"/>
    </source>
</evidence>
<comment type="caution">
    <text evidence="2">The sequence shown here is derived from an EMBL/GenBank/DDBJ whole genome shotgun (WGS) entry which is preliminary data.</text>
</comment>
<accession>A0A545TXI1</accession>
<reference evidence="2 3" key="1">
    <citation type="submission" date="2019-06" db="EMBL/GenBank/DDBJ databases">
        <title>Whole genome sequence for Rhodospirillaceae sp. R148.</title>
        <authorList>
            <person name="Wang G."/>
        </authorList>
    </citation>
    <scope>NUCLEOTIDE SEQUENCE [LARGE SCALE GENOMIC DNA]</scope>
    <source>
        <strain evidence="2 3">R148</strain>
    </source>
</reference>